<organism evidence="2 3">
    <name type="scientific">Dactylosporangium darangshiense</name>
    <dbReference type="NCBI Taxonomy" id="579108"/>
    <lineage>
        <taxon>Bacteria</taxon>
        <taxon>Bacillati</taxon>
        <taxon>Actinomycetota</taxon>
        <taxon>Actinomycetes</taxon>
        <taxon>Micromonosporales</taxon>
        <taxon>Micromonosporaceae</taxon>
        <taxon>Dactylosporangium</taxon>
    </lineage>
</organism>
<name>A0ABP8DES5_9ACTN</name>
<proteinExistence type="predicted"/>
<protein>
    <recommendedName>
        <fullName evidence="1">Double-GTPase 2 domain-containing protein</fullName>
    </recommendedName>
</protein>
<evidence type="ECO:0000259" key="1">
    <source>
        <dbReference type="Pfam" id="PF19993"/>
    </source>
</evidence>
<reference evidence="3" key="1">
    <citation type="journal article" date="2019" name="Int. J. Syst. Evol. Microbiol.">
        <title>The Global Catalogue of Microorganisms (GCM) 10K type strain sequencing project: providing services to taxonomists for standard genome sequencing and annotation.</title>
        <authorList>
            <consortium name="The Broad Institute Genomics Platform"/>
            <consortium name="The Broad Institute Genome Sequencing Center for Infectious Disease"/>
            <person name="Wu L."/>
            <person name="Ma J."/>
        </authorList>
    </citation>
    <scope>NUCLEOTIDE SEQUENCE [LARGE SCALE GENOMIC DNA]</scope>
    <source>
        <strain evidence="3">JCM 17441</strain>
    </source>
</reference>
<dbReference type="InterPro" id="IPR027417">
    <property type="entry name" value="P-loop_NTPase"/>
</dbReference>
<sequence length="330" mass="36889">MFTRDEKLGRVMDVTMLGPRGAGKTSLLVSLYDQFQDVVGATALELSTSDHATRTTLQGYRQELRQFAQGVQRQKGIEGNADVREYLFGLGSRGKRPPQLTLRFTDSPGSLLAETGPMRDLLDAAVSRSAVLFVAIDSPALMERDGRYNDEVNQPELVMEFVRDALAAQGRRLVVFVPLKCEKYVATAAGARELGDQVKKRYASLISYISSLPAGLDGAKAGSVLTPVQTIGSMRFSRFETRADGVREVFRLSQIGGSYAPRDTDQPLRWMLRFVVNAYSHRPKTFGEWFVTWWNNADLPFTQGLRQFGVECKEHDGFEVLVRHPYLELP</sequence>
<accession>A0ABP8DES5</accession>
<dbReference type="Proteomes" id="UP001500620">
    <property type="component" value="Unassembled WGS sequence"/>
</dbReference>
<evidence type="ECO:0000313" key="3">
    <source>
        <dbReference type="Proteomes" id="UP001500620"/>
    </source>
</evidence>
<gene>
    <name evidence="2" type="ORF">GCM10022255_058130</name>
</gene>
<feature type="domain" description="Double-GTPase 2" evidence="1">
    <location>
        <begin position="14"/>
        <end position="192"/>
    </location>
</feature>
<evidence type="ECO:0000313" key="2">
    <source>
        <dbReference type="EMBL" id="GAA4254226.1"/>
    </source>
</evidence>
<dbReference type="EMBL" id="BAABAT010000017">
    <property type="protein sequence ID" value="GAA4254226.1"/>
    <property type="molecule type" value="Genomic_DNA"/>
</dbReference>
<dbReference type="Pfam" id="PF19993">
    <property type="entry name" value="DO-GTPase2"/>
    <property type="match status" value="1"/>
</dbReference>
<dbReference type="InterPro" id="IPR045528">
    <property type="entry name" value="DO-GTPase2"/>
</dbReference>
<dbReference type="SUPFAM" id="SSF52540">
    <property type="entry name" value="P-loop containing nucleoside triphosphate hydrolases"/>
    <property type="match status" value="1"/>
</dbReference>
<dbReference type="RefSeq" id="WP_345131278.1">
    <property type="nucleotide sequence ID" value="NZ_BAABAT010000017.1"/>
</dbReference>
<keyword evidence="3" id="KW-1185">Reference proteome</keyword>
<comment type="caution">
    <text evidence="2">The sequence shown here is derived from an EMBL/GenBank/DDBJ whole genome shotgun (WGS) entry which is preliminary data.</text>
</comment>